<proteinExistence type="predicted"/>
<comment type="subcellular location">
    <subcellularLocation>
        <location evidence="1">Cell membrane</location>
        <topology evidence="1">Multi-pass membrane protein</topology>
    </subcellularLocation>
</comment>
<evidence type="ECO:0000256" key="3">
    <source>
        <dbReference type="ARBA" id="ARBA00022692"/>
    </source>
</evidence>
<dbReference type="GO" id="GO:0006865">
    <property type="term" value="P:amino acid transport"/>
    <property type="evidence" value="ECO:0007669"/>
    <property type="project" value="InterPro"/>
</dbReference>
<evidence type="ECO:0000313" key="7">
    <source>
        <dbReference type="EMBL" id="ADZ08306.1"/>
    </source>
</evidence>
<dbReference type="HOGENOM" id="CLU_104651_0_0_2"/>
<evidence type="ECO:0000256" key="4">
    <source>
        <dbReference type="ARBA" id="ARBA00022989"/>
    </source>
</evidence>
<dbReference type="Proteomes" id="UP000007490">
    <property type="component" value="Chromosome"/>
</dbReference>
<sequence>MLDNVWIGIILFTATSFIVGLSGAMVPGPMLTVTISDSLKKGATAGPKIVFGHIITEFILILLIFAGLGWLIGSETAIFVIGAIGGLIMVLMGFQMARSSNSLQDLQKSSETSKGYGPIINGILTSVSNPYFFIWWATVGWAFMLKGIELAGILGVTGFLVGHWCSDLGWFGTVSIFTTKGSNIMKDNHYKIIMSVSGIFLMILGVYFVISSCVV</sequence>
<dbReference type="AlphaFoldDB" id="F0T6S3"/>
<feature type="transmembrane region" description="Helical" evidence="6">
    <location>
        <begin position="192"/>
        <end position="210"/>
    </location>
</feature>
<feature type="transmembrane region" description="Helical" evidence="6">
    <location>
        <begin position="6"/>
        <end position="28"/>
    </location>
</feature>
<reference evidence="7 8" key="2">
    <citation type="journal article" date="2014" name="Int. J. Syst. Evol. Microbiol.">
        <title>Methanobacterium paludis sp. nov. and a novel strain of Methanobacterium lacus isolated from northern peatlands.</title>
        <authorList>
            <person name="Cadillo-Quiroz H."/>
            <person name="Brauer S.L."/>
            <person name="Goodson N."/>
            <person name="Yavitt J.B."/>
            <person name="Zinder S.H."/>
        </authorList>
    </citation>
    <scope>NUCLEOTIDE SEQUENCE [LARGE SCALE GENOMIC DNA]</scope>
    <source>
        <strain evidence="7 8">AL-21</strain>
    </source>
</reference>
<keyword evidence="3 6" id="KW-0812">Transmembrane</keyword>
<feature type="transmembrane region" description="Helical" evidence="6">
    <location>
        <begin position="118"/>
        <end position="144"/>
    </location>
</feature>
<dbReference type="OrthoDB" id="121309at2157"/>
<dbReference type="RefSeq" id="WP_013643657.1">
    <property type="nucleotide sequence ID" value="NC_015216.1"/>
</dbReference>
<keyword evidence="5 6" id="KW-0472">Membrane</keyword>
<keyword evidence="8" id="KW-1185">Reference proteome</keyword>
<evidence type="ECO:0000256" key="2">
    <source>
        <dbReference type="ARBA" id="ARBA00022475"/>
    </source>
</evidence>
<reference evidence="8" key="1">
    <citation type="submission" date="2011-02" db="EMBL/GenBank/DDBJ databases">
        <title>Complete sequence of Methanobacterium sp. AL-21.</title>
        <authorList>
            <consortium name="US DOE Joint Genome Institute"/>
            <person name="Lucas S."/>
            <person name="Copeland A."/>
            <person name="Lapidus A."/>
            <person name="Cheng J.-F."/>
            <person name="Goodwin L."/>
            <person name="Pitluck S."/>
            <person name="Chertkov O."/>
            <person name="Detter J.C."/>
            <person name="Han C."/>
            <person name="Tapia R."/>
            <person name="Land M."/>
            <person name="Hauser L."/>
            <person name="Kyrpides N."/>
            <person name="Ivanova N."/>
            <person name="Mikhailova N."/>
            <person name="Pagani I."/>
            <person name="Cadillo-Quiroz H."/>
            <person name="Imachi H."/>
            <person name="Zinder S."/>
            <person name="Liu W."/>
            <person name="Woyke T."/>
        </authorList>
    </citation>
    <scope>NUCLEOTIDE SEQUENCE [LARGE SCALE GENOMIC DNA]</scope>
    <source>
        <strain evidence="8">AL-21</strain>
    </source>
</reference>
<evidence type="ECO:0000256" key="6">
    <source>
        <dbReference type="SAM" id="Phobius"/>
    </source>
</evidence>
<gene>
    <name evidence="7" type="ordered locus">Metbo_0053</name>
</gene>
<dbReference type="Pfam" id="PF01810">
    <property type="entry name" value="LysE"/>
    <property type="match status" value="1"/>
</dbReference>
<feature type="transmembrane region" description="Helical" evidence="6">
    <location>
        <begin position="78"/>
        <end position="97"/>
    </location>
</feature>
<feature type="transmembrane region" description="Helical" evidence="6">
    <location>
        <begin position="150"/>
        <end position="171"/>
    </location>
</feature>
<dbReference type="GO" id="GO:0005886">
    <property type="term" value="C:plasma membrane"/>
    <property type="evidence" value="ECO:0007669"/>
    <property type="project" value="UniProtKB-SubCell"/>
</dbReference>
<evidence type="ECO:0000256" key="1">
    <source>
        <dbReference type="ARBA" id="ARBA00004651"/>
    </source>
</evidence>
<keyword evidence="2" id="KW-1003">Cell membrane</keyword>
<dbReference type="InterPro" id="IPR001123">
    <property type="entry name" value="LeuE-type"/>
</dbReference>
<dbReference type="PANTHER" id="PTHR38825:SF1">
    <property type="entry name" value="TRANSPORTER, LYSE FAMILY"/>
    <property type="match status" value="1"/>
</dbReference>
<dbReference type="InterPro" id="IPR023298">
    <property type="entry name" value="ATPase_P-typ_TM_dom_sf"/>
</dbReference>
<dbReference type="EMBL" id="CP002551">
    <property type="protein sequence ID" value="ADZ08306.1"/>
    <property type="molecule type" value="Genomic_DNA"/>
</dbReference>
<feature type="transmembrane region" description="Helical" evidence="6">
    <location>
        <begin position="49"/>
        <end position="72"/>
    </location>
</feature>
<organism evidence="7 8">
    <name type="scientific">Methanobacterium lacus (strain AL-21)</name>
    <dbReference type="NCBI Taxonomy" id="877455"/>
    <lineage>
        <taxon>Archaea</taxon>
        <taxon>Methanobacteriati</taxon>
        <taxon>Methanobacteriota</taxon>
        <taxon>Methanomada group</taxon>
        <taxon>Methanobacteria</taxon>
        <taxon>Methanobacteriales</taxon>
        <taxon>Methanobacteriaceae</taxon>
        <taxon>Methanobacterium</taxon>
    </lineage>
</organism>
<dbReference type="SUPFAM" id="SSF81665">
    <property type="entry name" value="Calcium ATPase, transmembrane domain M"/>
    <property type="match status" value="1"/>
</dbReference>
<dbReference type="GeneID" id="10276476"/>
<dbReference type="STRING" id="877455.Metbo_0053"/>
<evidence type="ECO:0000313" key="8">
    <source>
        <dbReference type="Proteomes" id="UP000007490"/>
    </source>
</evidence>
<name>F0T6S3_METLA</name>
<protein>
    <submittedName>
        <fullName evidence="7">Lysine exporter protein (LYSE/YGGA)</fullName>
    </submittedName>
</protein>
<dbReference type="KEGG" id="mel:Metbo_0053"/>
<dbReference type="eggNOG" id="arCOG01947">
    <property type="taxonomic scope" value="Archaea"/>
</dbReference>
<dbReference type="PANTHER" id="PTHR38825">
    <property type="entry name" value="LYSINE EXPORTER PROTEIN (LYSE/YGGA)"/>
    <property type="match status" value="1"/>
</dbReference>
<keyword evidence="4 6" id="KW-1133">Transmembrane helix</keyword>
<evidence type="ECO:0000256" key="5">
    <source>
        <dbReference type="ARBA" id="ARBA00023136"/>
    </source>
</evidence>
<accession>F0T6S3</accession>